<keyword evidence="8" id="KW-1133">Transmembrane helix</keyword>
<dbReference type="GO" id="GO:0005506">
    <property type="term" value="F:iron ion binding"/>
    <property type="evidence" value="ECO:0007669"/>
    <property type="project" value="InterPro"/>
</dbReference>
<dbReference type="InterPro" id="IPR002401">
    <property type="entry name" value="Cyt_P450_E_grp-I"/>
</dbReference>
<dbReference type="InterPro" id="IPR036396">
    <property type="entry name" value="Cyt_P450_sf"/>
</dbReference>
<evidence type="ECO:0000256" key="8">
    <source>
        <dbReference type="SAM" id="Phobius"/>
    </source>
</evidence>
<evidence type="ECO:0000256" key="4">
    <source>
        <dbReference type="ARBA" id="ARBA00023002"/>
    </source>
</evidence>
<feature type="binding site" description="axial binding residue" evidence="7">
    <location>
        <position position="442"/>
    </location>
    <ligand>
        <name>heme</name>
        <dbReference type="ChEBI" id="CHEBI:30413"/>
    </ligand>
    <ligandPart>
        <name>Fe</name>
        <dbReference type="ChEBI" id="CHEBI:18248"/>
    </ligandPart>
</feature>
<evidence type="ECO:0000256" key="1">
    <source>
        <dbReference type="ARBA" id="ARBA00001971"/>
    </source>
</evidence>
<dbReference type="SUPFAM" id="SSF48264">
    <property type="entry name" value="Cytochrome P450"/>
    <property type="match status" value="1"/>
</dbReference>
<accession>A0AAV2HMK5</accession>
<dbReference type="Gene3D" id="1.10.630.10">
    <property type="entry name" value="Cytochrome P450"/>
    <property type="match status" value="1"/>
</dbReference>
<dbReference type="InterPro" id="IPR001128">
    <property type="entry name" value="Cyt_P450"/>
</dbReference>
<keyword evidence="8" id="KW-0812">Transmembrane</keyword>
<gene>
    <name evidence="9" type="ORF">GSLYS_00009250001</name>
</gene>
<keyword evidence="7" id="KW-0349">Heme</keyword>
<dbReference type="PRINTS" id="PR00463">
    <property type="entry name" value="EP450I"/>
</dbReference>
<dbReference type="GO" id="GO:0006805">
    <property type="term" value="P:xenobiotic metabolic process"/>
    <property type="evidence" value="ECO:0007669"/>
    <property type="project" value="TreeGrafter"/>
</dbReference>
<evidence type="ECO:0000256" key="2">
    <source>
        <dbReference type="ARBA" id="ARBA00010617"/>
    </source>
</evidence>
<comment type="cofactor">
    <cofactor evidence="1 7">
        <name>heme</name>
        <dbReference type="ChEBI" id="CHEBI:30413"/>
    </cofactor>
</comment>
<evidence type="ECO:0000256" key="6">
    <source>
        <dbReference type="ARBA" id="ARBA00023033"/>
    </source>
</evidence>
<sequence length="502" mass="57220">MALILSLISDHILTLLVTTVTFVLWWVSQRRRKQPAPGPWAWPLVGHLFLLMRGDKRELFRKLRAQYGDLVGLSVGRQSILVVSGSNMLREVFVKLGKHFDKRPQVFTVQKVGQGKAVVNSSGDVWKEHRAFLLRFMSQAGIGKTTFEANVLEELRPLIKLLESTRGAEFDPRYCIQTAVSNIICSISFGQRFDHEDLEFKELLNIFDENMKVSGATALVNYFPFLEYLPGDLFKCRLCLDNVAKVQRILDTWIKRHVSTLDASEPRDFIDHYVLEMREKVKANSHTTMDDGQLLKFVGDLLVAGTETSATTLRWMLIFLVHHEDVQQTMYREIEKTLDGRAQLSILDKKKMPYTEAVILEGQRLGDIAPFSLPHATTEPVKVGDYVVPSGTLVIPNLNSVHLDPELWENPNEFKPSRFLNGAGEVVRDTEILPFFQGPRMCPGRGLARLELFLFLTSIVQHFQLLPSESEGLPRLDGHVGITYVPFPHRIRFVKRTLRGEE</sequence>
<dbReference type="InterPro" id="IPR050182">
    <property type="entry name" value="Cytochrome_P450_fam2"/>
</dbReference>
<dbReference type="PRINTS" id="PR00385">
    <property type="entry name" value="P450"/>
</dbReference>
<evidence type="ECO:0000256" key="3">
    <source>
        <dbReference type="ARBA" id="ARBA00022723"/>
    </source>
</evidence>
<evidence type="ECO:0000313" key="9">
    <source>
        <dbReference type="EMBL" id="CAL1535290.1"/>
    </source>
</evidence>
<keyword evidence="4" id="KW-0560">Oxidoreductase</keyword>
<dbReference type="GO" id="GO:0005737">
    <property type="term" value="C:cytoplasm"/>
    <property type="evidence" value="ECO:0007669"/>
    <property type="project" value="TreeGrafter"/>
</dbReference>
<dbReference type="AlphaFoldDB" id="A0AAV2HMK5"/>
<keyword evidence="10" id="KW-1185">Reference proteome</keyword>
<dbReference type="GO" id="GO:0016712">
    <property type="term" value="F:oxidoreductase activity, acting on paired donors, with incorporation or reduction of molecular oxygen, reduced flavin or flavoprotein as one donor, and incorporation of one atom of oxygen"/>
    <property type="evidence" value="ECO:0007669"/>
    <property type="project" value="TreeGrafter"/>
</dbReference>
<keyword evidence="8" id="KW-0472">Membrane</keyword>
<dbReference type="GO" id="GO:0006082">
    <property type="term" value="P:organic acid metabolic process"/>
    <property type="evidence" value="ECO:0007669"/>
    <property type="project" value="TreeGrafter"/>
</dbReference>
<organism evidence="9 10">
    <name type="scientific">Lymnaea stagnalis</name>
    <name type="common">Great pond snail</name>
    <name type="synonym">Helix stagnalis</name>
    <dbReference type="NCBI Taxonomy" id="6523"/>
    <lineage>
        <taxon>Eukaryota</taxon>
        <taxon>Metazoa</taxon>
        <taxon>Spiralia</taxon>
        <taxon>Lophotrochozoa</taxon>
        <taxon>Mollusca</taxon>
        <taxon>Gastropoda</taxon>
        <taxon>Heterobranchia</taxon>
        <taxon>Euthyneura</taxon>
        <taxon>Panpulmonata</taxon>
        <taxon>Hygrophila</taxon>
        <taxon>Lymnaeoidea</taxon>
        <taxon>Lymnaeidae</taxon>
        <taxon>Lymnaea</taxon>
    </lineage>
</organism>
<proteinExistence type="inferred from homology"/>
<dbReference type="Pfam" id="PF00067">
    <property type="entry name" value="p450"/>
    <property type="match status" value="1"/>
</dbReference>
<keyword evidence="6" id="KW-0503">Monooxygenase</keyword>
<evidence type="ECO:0000313" key="10">
    <source>
        <dbReference type="Proteomes" id="UP001497497"/>
    </source>
</evidence>
<protein>
    <recommendedName>
        <fullName evidence="11">Cytochrome P450</fullName>
    </recommendedName>
</protein>
<comment type="similarity">
    <text evidence="2">Belongs to the cytochrome P450 family.</text>
</comment>
<evidence type="ECO:0000256" key="5">
    <source>
        <dbReference type="ARBA" id="ARBA00023004"/>
    </source>
</evidence>
<dbReference type="FunFam" id="1.10.630.10:FF:000036">
    <property type="entry name" value="CYtochrome P450 family"/>
    <property type="match status" value="1"/>
</dbReference>
<dbReference type="Proteomes" id="UP001497497">
    <property type="component" value="Unassembled WGS sequence"/>
</dbReference>
<keyword evidence="3 7" id="KW-0479">Metal-binding</keyword>
<keyword evidence="5 7" id="KW-0408">Iron</keyword>
<name>A0AAV2HMK5_LYMST</name>
<dbReference type="PANTHER" id="PTHR24300">
    <property type="entry name" value="CYTOCHROME P450 508A4-RELATED"/>
    <property type="match status" value="1"/>
</dbReference>
<dbReference type="EMBL" id="CAXITT010000197">
    <property type="protein sequence ID" value="CAL1535290.1"/>
    <property type="molecule type" value="Genomic_DNA"/>
</dbReference>
<reference evidence="9 10" key="1">
    <citation type="submission" date="2024-04" db="EMBL/GenBank/DDBJ databases">
        <authorList>
            <consortium name="Genoscope - CEA"/>
            <person name="William W."/>
        </authorList>
    </citation>
    <scope>NUCLEOTIDE SEQUENCE [LARGE SCALE GENOMIC DNA]</scope>
</reference>
<feature type="transmembrane region" description="Helical" evidence="8">
    <location>
        <begin position="7"/>
        <end position="27"/>
    </location>
</feature>
<dbReference type="GO" id="GO:0020037">
    <property type="term" value="F:heme binding"/>
    <property type="evidence" value="ECO:0007669"/>
    <property type="project" value="InterPro"/>
</dbReference>
<evidence type="ECO:0008006" key="11">
    <source>
        <dbReference type="Google" id="ProtNLM"/>
    </source>
</evidence>
<comment type="caution">
    <text evidence="9">The sequence shown here is derived from an EMBL/GenBank/DDBJ whole genome shotgun (WGS) entry which is preliminary data.</text>
</comment>
<evidence type="ECO:0000256" key="7">
    <source>
        <dbReference type="PIRSR" id="PIRSR602401-1"/>
    </source>
</evidence>
<dbReference type="PANTHER" id="PTHR24300:SF375">
    <property type="entry name" value="CYTOCHROME P450 FAMILY"/>
    <property type="match status" value="1"/>
</dbReference>